<dbReference type="Proteomes" id="UP000078544">
    <property type="component" value="Unassembled WGS sequence"/>
</dbReference>
<sequence length="353" mass="38995">MPDVITRTNESGRERVHLAFDIVCIDVAKEMRNLGTMMKLSEAKNALGVDPEQCREMRLDFRELLAEAHLDYIANPVRRALNNIAAGEDSELRQTRALEVIANDVIKRQLLLSPDRPPPGAQASSASDDHTDMGDDDEDAYTDDVSVEYHACSLSHTTSDDSLGTNRLHYPQPSTTASPDSQNSLPRPINAIEPFPMSMGTTMQPQPWLSNPPAQPIGFTTQYFTQAQFASPSVPMPVSSWQQQDAKPCVVCMCRHPLSSFASGTNLWIGMIGSDSVQELRQAATSKSPETVCGRIEGVLRDGQGDELPLQMDTDQELSACLTRPLLMQRSRTVVLLLTRIQCLLPEPPRHQT</sequence>
<protein>
    <recommendedName>
        <fullName evidence="2">DUF7767 domain-containing protein</fullName>
    </recommendedName>
</protein>
<feature type="domain" description="DUF7767" evidence="2">
    <location>
        <begin position="247"/>
        <end position="339"/>
    </location>
</feature>
<feature type="compositionally biased region" description="Polar residues" evidence="1">
    <location>
        <begin position="172"/>
        <end position="185"/>
    </location>
</feature>
<name>A0A167WKJ8_9HYPO</name>
<gene>
    <name evidence="3" type="ORF">AAL_07914</name>
</gene>
<dbReference type="EMBL" id="AZGY01000027">
    <property type="protein sequence ID" value="KZZ88971.1"/>
    <property type="molecule type" value="Genomic_DNA"/>
</dbReference>
<dbReference type="Pfam" id="PF24962">
    <property type="entry name" value="DUF7767"/>
    <property type="match status" value="1"/>
</dbReference>
<evidence type="ECO:0000256" key="1">
    <source>
        <dbReference type="SAM" id="MobiDB-lite"/>
    </source>
</evidence>
<dbReference type="OrthoDB" id="4115389at2759"/>
<comment type="caution">
    <text evidence="3">The sequence shown here is derived from an EMBL/GenBank/DDBJ whole genome shotgun (WGS) entry which is preliminary data.</text>
</comment>
<organism evidence="3 4">
    <name type="scientific">Moelleriella libera RCEF 2490</name>
    <dbReference type="NCBI Taxonomy" id="1081109"/>
    <lineage>
        <taxon>Eukaryota</taxon>
        <taxon>Fungi</taxon>
        <taxon>Dikarya</taxon>
        <taxon>Ascomycota</taxon>
        <taxon>Pezizomycotina</taxon>
        <taxon>Sordariomycetes</taxon>
        <taxon>Hypocreomycetidae</taxon>
        <taxon>Hypocreales</taxon>
        <taxon>Clavicipitaceae</taxon>
        <taxon>Moelleriella</taxon>
    </lineage>
</organism>
<evidence type="ECO:0000259" key="2">
    <source>
        <dbReference type="Pfam" id="PF24962"/>
    </source>
</evidence>
<reference evidence="3 4" key="1">
    <citation type="journal article" date="2016" name="Genome Biol. Evol.">
        <title>Divergent and convergent evolution of fungal pathogenicity.</title>
        <authorList>
            <person name="Shang Y."/>
            <person name="Xiao G."/>
            <person name="Zheng P."/>
            <person name="Cen K."/>
            <person name="Zhan S."/>
            <person name="Wang C."/>
        </authorList>
    </citation>
    <scope>NUCLEOTIDE SEQUENCE [LARGE SCALE GENOMIC DNA]</scope>
    <source>
        <strain evidence="3 4">RCEF 2490</strain>
    </source>
</reference>
<feature type="region of interest" description="Disordered" evidence="1">
    <location>
        <begin position="156"/>
        <end position="188"/>
    </location>
</feature>
<dbReference type="AlphaFoldDB" id="A0A167WKJ8"/>
<accession>A0A167WKJ8</accession>
<feature type="compositionally biased region" description="Polar residues" evidence="1">
    <location>
        <begin position="156"/>
        <end position="165"/>
    </location>
</feature>
<evidence type="ECO:0000313" key="3">
    <source>
        <dbReference type="EMBL" id="KZZ88971.1"/>
    </source>
</evidence>
<dbReference type="InterPro" id="IPR056669">
    <property type="entry name" value="DUF7767"/>
</dbReference>
<feature type="region of interest" description="Disordered" evidence="1">
    <location>
        <begin position="110"/>
        <end position="140"/>
    </location>
</feature>
<proteinExistence type="predicted"/>
<evidence type="ECO:0000313" key="4">
    <source>
        <dbReference type="Proteomes" id="UP000078544"/>
    </source>
</evidence>
<keyword evidence="4" id="KW-1185">Reference proteome</keyword>